<accession>K9VW00</accession>
<dbReference type="OrthoDB" id="570660at2"/>
<proteinExistence type="predicted"/>
<dbReference type="AlphaFoldDB" id="K9VW00"/>
<evidence type="ECO:0000259" key="1">
    <source>
        <dbReference type="Pfam" id="PF01936"/>
    </source>
</evidence>
<dbReference type="EMBL" id="CP003620">
    <property type="protein sequence ID" value="AFZ12136.1"/>
    <property type="molecule type" value="Genomic_DNA"/>
</dbReference>
<dbReference type="Proteomes" id="UP000010472">
    <property type="component" value="Chromosome"/>
</dbReference>
<evidence type="ECO:0000313" key="3">
    <source>
        <dbReference type="Proteomes" id="UP000010472"/>
    </source>
</evidence>
<dbReference type="Pfam" id="PF01936">
    <property type="entry name" value="NYN"/>
    <property type="match status" value="1"/>
</dbReference>
<gene>
    <name evidence="2" type="ORF">Cri9333_1235</name>
</gene>
<dbReference type="eggNOG" id="COG3677">
    <property type="taxonomic scope" value="Bacteria"/>
</dbReference>
<feature type="domain" description="NYN" evidence="1">
    <location>
        <begin position="122"/>
        <end position="231"/>
    </location>
</feature>
<dbReference type="KEGG" id="cep:Cri9333_1235"/>
<dbReference type="STRING" id="1173022.Cri9333_1235"/>
<organism evidence="2 3">
    <name type="scientific">Crinalium epipsammum PCC 9333</name>
    <dbReference type="NCBI Taxonomy" id="1173022"/>
    <lineage>
        <taxon>Bacteria</taxon>
        <taxon>Bacillati</taxon>
        <taxon>Cyanobacteriota</taxon>
        <taxon>Cyanophyceae</taxon>
        <taxon>Gomontiellales</taxon>
        <taxon>Gomontiellaceae</taxon>
        <taxon>Crinalium</taxon>
    </lineage>
</organism>
<reference evidence="2 3" key="1">
    <citation type="submission" date="2012-06" db="EMBL/GenBank/DDBJ databases">
        <title>Finished chromosome of genome of Crinalium epipsammum PCC 9333.</title>
        <authorList>
            <consortium name="US DOE Joint Genome Institute"/>
            <person name="Gugger M."/>
            <person name="Coursin T."/>
            <person name="Rippka R."/>
            <person name="Tandeau De Marsac N."/>
            <person name="Huntemann M."/>
            <person name="Wei C.-L."/>
            <person name="Han J."/>
            <person name="Detter J.C."/>
            <person name="Han C."/>
            <person name="Tapia R."/>
            <person name="Davenport K."/>
            <person name="Daligault H."/>
            <person name="Erkkila T."/>
            <person name="Gu W."/>
            <person name="Munk A.C.C."/>
            <person name="Teshima H."/>
            <person name="Xu Y."/>
            <person name="Chain P."/>
            <person name="Chen A."/>
            <person name="Krypides N."/>
            <person name="Mavromatis K."/>
            <person name="Markowitz V."/>
            <person name="Szeto E."/>
            <person name="Ivanova N."/>
            <person name="Mikhailova N."/>
            <person name="Ovchinnikova G."/>
            <person name="Pagani I."/>
            <person name="Pati A."/>
            <person name="Goodwin L."/>
            <person name="Peters L."/>
            <person name="Pitluck S."/>
            <person name="Woyke T."/>
            <person name="Kerfeld C."/>
        </authorList>
    </citation>
    <scope>NUCLEOTIDE SEQUENCE [LARGE SCALE GENOMIC DNA]</scope>
    <source>
        <strain evidence="2 3">PCC 9333</strain>
    </source>
</reference>
<name>K9VW00_9CYAN</name>
<sequence length="540" mass="61180">MTEINDPAIINLIAQNVYQTLVDIQRINPSLLKEKYRQFPWRSRQADFIKMLTLELSETIDIDTLILKLIKLLNRFINYSFFISEQYKNLTEKLRQITKISPNIELSKLSSDAESEQAIAILLLDLENLQLDIATENFIAQVCTYPIQVKIAFANWRQMGKLDAELHSRGYDLIHVPAGKDNADGKMIAVGLSLREHYPNAKEVLVCSSDNVMTNLCNHLLKKGLTVYRVSRQKDGLIISNFQTNKTHKYTLSQLPALPPLAECLNNLRSLIAAEQNKNKTQWIKASKISALFLEKYKYSLEKVAVIYLHSKQVKDLFIGNPSIFAIHQPAPDNEIYITVFNSKNESQLIENNSSNTDNSKITQPLHQIIESSEQLELALVSLLEHTNKKSSINSIKLITIAQLGILFRQRYNKSVREVLKKIGKNGNLTKFLQSSGKFTTQIINQIEYVELASDPILTLNSPTALEQVLVKIFKSLTLKSPQSQIPVETLSGEFHKRYGVTISAMMKHLKIAGSFTEFLQSCNTLEIKTSGTKSQVLLT</sequence>
<dbReference type="RefSeq" id="WP_015202258.1">
    <property type="nucleotide sequence ID" value="NC_019753.1"/>
</dbReference>
<keyword evidence="3" id="KW-1185">Reference proteome</keyword>
<protein>
    <recommendedName>
        <fullName evidence="1">NYN domain-containing protein</fullName>
    </recommendedName>
</protein>
<dbReference type="GO" id="GO:0004540">
    <property type="term" value="F:RNA nuclease activity"/>
    <property type="evidence" value="ECO:0007669"/>
    <property type="project" value="InterPro"/>
</dbReference>
<evidence type="ECO:0000313" key="2">
    <source>
        <dbReference type="EMBL" id="AFZ12136.1"/>
    </source>
</evidence>
<dbReference type="PATRIC" id="fig|1173022.3.peg.1340"/>
<dbReference type="InterPro" id="IPR021139">
    <property type="entry name" value="NYN"/>
</dbReference>
<dbReference type="HOGENOM" id="CLU_030948_0_0_3"/>